<evidence type="ECO:0000259" key="5">
    <source>
        <dbReference type="PROSITE" id="PS50865"/>
    </source>
</evidence>
<evidence type="ECO:0000256" key="3">
    <source>
        <dbReference type="ARBA" id="ARBA00022833"/>
    </source>
</evidence>
<evidence type="ECO:0000313" key="7">
    <source>
        <dbReference type="Proteomes" id="UP000230002"/>
    </source>
</evidence>
<keyword evidence="7" id="KW-1185">Reference proteome</keyword>
<comment type="caution">
    <text evidence="6">The sequence shown here is derived from an EMBL/GenBank/DDBJ whole genome shotgun (WGS) entry which is preliminary data.</text>
</comment>
<organism evidence="6 7">
    <name type="scientific">Ganoderma sinense ZZ0214-1</name>
    <dbReference type="NCBI Taxonomy" id="1077348"/>
    <lineage>
        <taxon>Eukaryota</taxon>
        <taxon>Fungi</taxon>
        <taxon>Dikarya</taxon>
        <taxon>Basidiomycota</taxon>
        <taxon>Agaricomycotina</taxon>
        <taxon>Agaricomycetes</taxon>
        <taxon>Polyporales</taxon>
        <taxon>Polyporaceae</taxon>
        <taxon>Ganoderma</taxon>
    </lineage>
</organism>
<dbReference type="STRING" id="1077348.A0A2G8SA33"/>
<dbReference type="EMBL" id="AYKW01000014">
    <property type="protein sequence ID" value="PIL30626.1"/>
    <property type="molecule type" value="Genomic_DNA"/>
</dbReference>
<evidence type="ECO:0000256" key="1">
    <source>
        <dbReference type="ARBA" id="ARBA00022723"/>
    </source>
</evidence>
<dbReference type="GO" id="GO:0008270">
    <property type="term" value="F:zinc ion binding"/>
    <property type="evidence" value="ECO:0007669"/>
    <property type="project" value="UniProtKB-KW"/>
</dbReference>
<dbReference type="AlphaFoldDB" id="A0A2G8SA33"/>
<dbReference type="OrthoDB" id="2733483at2759"/>
<keyword evidence="3" id="KW-0862">Zinc</keyword>
<dbReference type="SUPFAM" id="SSF144232">
    <property type="entry name" value="HIT/MYND zinc finger-like"/>
    <property type="match status" value="1"/>
</dbReference>
<dbReference type="Pfam" id="PF01753">
    <property type="entry name" value="zf-MYND"/>
    <property type="match status" value="1"/>
</dbReference>
<sequence length="651" mass="73337">MEDYTTTYRSEFSRSSKVCAWCNRAAPRGGALKRCRGCNATIYCGRECQAAAWPAHRPVCRNPDPEASGSSADAAGYATPIALGRAIREWAGFHEYAIAVYLHSMLRIAGGVEASMRERRVFLFFLVSQRTPEECASQPADGNPATAFILKEARLVREDFSSTYKREENLSPNADFRPPGIPEEQAEAGAIPVLWIVNGATFMVTTHYSMYSATHHPDDAPPGDAMAAVFKEMSQIFMTFMNYGIVLHPPENPRGLAPPESGKMVQARKGWRWQRDRRAWRTVKELMPHHGITPQTPFSPTDLWMHFWSCEDVMHMSVAYESYTRWSFRYNIIQPRPSSPIFIDPSDRKPRKAVPYMRCPNIDAYIWLSLPLPLQYSCGWVGLERSVGLRHGRRTICRGHTSQVGQQRRDSAVSPRQTVREWSEIHKYGLTVLAHSTLRLPRGVKANLRRGRVLVFTIEPSRPTQSSATPENPATAFTLCAIKLVEAQHAPSLPSHESLELSRLAAEFDEPGFRGDSGSDGHARPAGYVPVCFELGSAVVYTTQYAIYRASHHSDDTELEDKTIRVFNDVTRVFVTLINNGVVFRPPSEGPAAPLPDVGRMVRGRDGDGWRWQWQRDPGAWDMMGMLMPLQDISLQTSYSVTGLWARFQQW</sequence>
<keyword evidence="1" id="KW-0479">Metal-binding</keyword>
<keyword evidence="2 4" id="KW-0863">Zinc-finger</keyword>
<dbReference type="InterPro" id="IPR002893">
    <property type="entry name" value="Znf_MYND"/>
</dbReference>
<evidence type="ECO:0000256" key="4">
    <source>
        <dbReference type="PROSITE-ProRule" id="PRU00134"/>
    </source>
</evidence>
<dbReference type="PROSITE" id="PS50865">
    <property type="entry name" value="ZF_MYND_2"/>
    <property type="match status" value="1"/>
</dbReference>
<gene>
    <name evidence="6" type="ORF">GSI_07328</name>
</gene>
<reference evidence="6 7" key="1">
    <citation type="journal article" date="2015" name="Sci. Rep.">
        <title>Chromosome-level genome map provides insights into diverse defense mechanisms in the medicinal fungus Ganoderma sinense.</title>
        <authorList>
            <person name="Zhu Y."/>
            <person name="Xu J."/>
            <person name="Sun C."/>
            <person name="Zhou S."/>
            <person name="Xu H."/>
            <person name="Nelson D.R."/>
            <person name="Qian J."/>
            <person name="Song J."/>
            <person name="Luo H."/>
            <person name="Xiang L."/>
            <person name="Li Y."/>
            <person name="Xu Z."/>
            <person name="Ji A."/>
            <person name="Wang L."/>
            <person name="Lu S."/>
            <person name="Hayward A."/>
            <person name="Sun W."/>
            <person name="Li X."/>
            <person name="Schwartz D.C."/>
            <person name="Wang Y."/>
            <person name="Chen S."/>
        </authorList>
    </citation>
    <scope>NUCLEOTIDE SEQUENCE [LARGE SCALE GENOMIC DNA]</scope>
    <source>
        <strain evidence="6 7">ZZ0214-1</strain>
    </source>
</reference>
<name>A0A2G8SA33_9APHY</name>
<protein>
    <recommendedName>
        <fullName evidence="5">MYND-type domain-containing protein</fullName>
    </recommendedName>
</protein>
<dbReference type="Proteomes" id="UP000230002">
    <property type="component" value="Unassembled WGS sequence"/>
</dbReference>
<proteinExistence type="predicted"/>
<accession>A0A2G8SA33</accession>
<dbReference type="PROSITE" id="PS01360">
    <property type="entry name" value="ZF_MYND_1"/>
    <property type="match status" value="1"/>
</dbReference>
<feature type="domain" description="MYND-type" evidence="5">
    <location>
        <begin position="19"/>
        <end position="60"/>
    </location>
</feature>
<evidence type="ECO:0000256" key="2">
    <source>
        <dbReference type="ARBA" id="ARBA00022771"/>
    </source>
</evidence>
<dbReference type="Gene3D" id="6.10.140.2220">
    <property type="match status" value="1"/>
</dbReference>
<evidence type="ECO:0000313" key="6">
    <source>
        <dbReference type="EMBL" id="PIL30626.1"/>
    </source>
</evidence>